<evidence type="ECO:0000256" key="8">
    <source>
        <dbReference type="ARBA" id="ARBA00030592"/>
    </source>
</evidence>
<dbReference type="NCBIfam" id="TIGR01499">
    <property type="entry name" value="folC"/>
    <property type="match status" value="1"/>
</dbReference>
<name>A0A6J4Q4Q7_9ACTN</name>
<organism evidence="13">
    <name type="scientific">uncultured Rubrobacteraceae bacterium</name>
    <dbReference type="NCBI Taxonomy" id="349277"/>
    <lineage>
        <taxon>Bacteria</taxon>
        <taxon>Bacillati</taxon>
        <taxon>Actinomycetota</taxon>
        <taxon>Rubrobacteria</taxon>
        <taxon>Rubrobacterales</taxon>
        <taxon>Rubrobacteraceae</taxon>
        <taxon>environmental samples</taxon>
    </lineage>
</organism>
<evidence type="ECO:0000256" key="1">
    <source>
        <dbReference type="ARBA" id="ARBA00008276"/>
    </source>
</evidence>
<evidence type="ECO:0000256" key="10">
    <source>
        <dbReference type="PIRNR" id="PIRNR001563"/>
    </source>
</evidence>
<evidence type="ECO:0000256" key="6">
    <source>
        <dbReference type="ARBA" id="ARBA00022840"/>
    </source>
</evidence>
<dbReference type="Pfam" id="PF02875">
    <property type="entry name" value="Mur_ligase_C"/>
    <property type="match status" value="1"/>
</dbReference>
<dbReference type="InterPro" id="IPR036565">
    <property type="entry name" value="Mur-like_cat_sf"/>
</dbReference>
<feature type="domain" description="Mur ligase central" evidence="12">
    <location>
        <begin position="50"/>
        <end position="213"/>
    </location>
</feature>
<dbReference type="PANTHER" id="PTHR11136:SF0">
    <property type="entry name" value="DIHYDROFOLATE SYNTHETASE-RELATED"/>
    <property type="match status" value="1"/>
</dbReference>
<evidence type="ECO:0000256" key="3">
    <source>
        <dbReference type="ARBA" id="ARBA00022598"/>
    </source>
</evidence>
<comment type="catalytic activity">
    <reaction evidence="9">
        <text>(6S)-5,6,7,8-tetrahydrofolyl-(gamma-L-Glu)(n) + L-glutamate + ATP = (6S)-5,6,7,8-tetrahydrofolyl-(gamma-L-Glu)(n+1) + ADP + phosphate + H(+)</text>
        <dbReference type="Rhea" id="RHEA:10580"/>
        <dbReference type="Rhea" id="RHEA-COMP:14738"/>
        <dbReference type="Rhea" id="RHEA-COMP:14740"/>
        <dbReference type="ChEBI" id="CHEBI:15378"/>
        <dbReference type="ChEBI" id="CHEBI:29985"/>
        <dbReference type="ChEBI" id="CHEBI:30616"/>
        <dbReference type="ChEBI" id="CHEBI:43474"/>
        <dbReference type="ChEBI" id="CHEBI:141005"/>
        <dbReference type="ChEBI" id="CHEBI:456216"/>
        <dbReference type="EC" id="6.3.2.17"/>
    </reaction>
</comment>
<evidence type="ECO:0000256" key="4">
    <source>
        <dbReference type="ARBA" id="ARBA00022723"/>
    </source>
</evidence>
<dbReference type="InterPro" id="IPR036615">
    <property type="entry name" value="Mur_ligase_C_dom_sf"/>
</dbReference>
<sequence length="420" mass="44803">MDSTTLYPPSYEAVCAELDHRRRVALGFERIEALLKLLDNPQHCMRAVQVVGTNGKGTTAIALASALEAAGQPAGVYLSPHVLHYTERMILRSGYVSEEEFAAVMGRVLKLADANEVPATQFELLTAGALAMFRDARLEWAVLEAGLGARYDATSAAKAEAVVLTNVGLDHMEYLGETVEEIAEEKLASLQPGSVLILGTDDPRVVKVARDTAERIGAHIVAHEGTAESGRTGHVPYLIRNEGLGLRAAEVLLGRTLRLEERRMALAAARVARPPGRFEVHEFGGVPVIVDGGHNPEGLEAALGAVRAEYGDRPLGVVFGALKDKDVGSMLGVVGREAQDLVLTRPGSHDGRDLDPERLCEEYDPQDVTGRRARVVIDAGDAVRLAVREMGKVGGVVLVTGSLYTGGGVLEWLRGSGSLG</sequence>
<accession>A0A6J4Q4Q7</accession>
<comment type="similarity">
    <text evidence="1 10">Belongs to the folylpolyglutamate synthase family.</text>
</comment>
<evidence type="ECO:0000256" key="7">
    <source>
        <dbReference type="ARBA" id="ARBA00022842"/>
    </source>
</evidence>
<dbReference type="PIRSF" id="PIRSF001563">
    <property type="entry name" value="Folylpolyglu_synth"/>
    <property type="match status" value="1"/>
</dbReference>
<dbReference type="AlphaFoldDB" id="A0A6J4Q4Q7"/>
<proteinExistence type="inferred from homology"/>
<dbReference type="InterPro" id="IPR004101">
    <property type="entry name" value="Mur_ligase_C"/>
</dbReference>
<evidence type="ECO:0000256" key="9">
    <source>
        <dbReference type="ARBA" id="ARBA00047493"/>
    </source>
</evidence>
<keyword evidence="7" id="KW-0460">Magnesium</keyword>
<dbReference type="Gene3D" id="3.40.1190.10">
    <property type="entry name" value="Mur-like, catalytic domain"/>
    <property type="match status" value="1"/>
</dbReference>
<keyword evidence="3 10" id="KW-0436">Ligase</keyword>
<evidence type="ECO:0000259" key="12">
    <source>
        <dbReference type="Pfam" id="PF08245"/>
    </source>
</evidence>
<keyword evidence="5 10" id="KW-0547">Nucleotide-binding</keyword>
<protein>
    <recommendedName>
        <fullName evidence="2">tetrahydrofolate synthase</fullName>
        <ecNumber evidence="2">6.3.2.17</ecNumber>
    </recommendedName>
    <alternativeName>
        <fullName evidence="8">Tetrahydrofolylpolyglutamate synthase</fullName>
    </alternativeName>
</protein>
<dbReference type="EMBL" id="CADCVE010000001">
    <property type="protein sequence ID" value="CAA9434742.1"/>
    <property type="molecule type" value="Genomic_DNA"/>
</dbReference>
<dbReference type="GO" id="GO:0008841">
    <property type="term" value="F:dihydrofolate synthase activity"/>
    <property type="evidence" value="ECO:0007669"/>
    <property type="project" value="TreeGrafter"/>
</dbReference>
<dbReference type="PANTHER" id="PTHR11136">
    <property type="entry name" value="FOLYLPOLYGLUTAMATE SYNTHASE-RELATED"/>
    <property type="match status" value="1"/>
</dbReference>
<reference evidence="13" key="1">
    <citation type="submission" date="2020-02" db="EMBL/GenBank/DDBJ databases">
        <authorList>
            <person name="Meier V. D."/>
        </authorList>
    </citation>
    <scope>NUCLEOTIDE SEQUENCE</scope>
    <source>
        <strain evidence="13">AVDCRST_MAG28</strain>
    </source>
</reference>
<dbReference type="Pfam" id="PF08245">
    <property type="entry name" value="Mur_ligase_M"/>
    <property type="match status" value="1"/>
</dbReference>
<dbReference type="GO" id="GO:0005737">
    <property type="term" value="C:cytoplasm"/>
    <property type="evidence" value="ECO:0007669"/>
    <property type="project" value="TreeGrafter"/>
</dbReference>
<dbReference type="InterPro" id="IPR013221">
    <property type="entry name" value="Mur_ligase_cen"/>
</dbReference>
<dbReference type="InterPro" id="IPR001645">
    <property type="entry name" value="Folylpolyglutamate_synth"/>
</dbReference>
<keyword evidence="6 10" id="KW-0067">ATP-binding</keyword>
<dbReference type="EC" id="6.3.2.17" evidence="2"/>
<dbReference type="SUPFAM" id="SSF53244">
    <property type="entry name" value="MurD-like peptide ligases, peptide-binding domain"/>
    <property type="match status" value="1"/>
</dbReference>
<gene>
    <name evidence="13" type="ORF">AVDCRST_MAG28-1732</name>
</gene>
<dbReference type="GO" id="GO:0004326">
    <property type="term" value="F:tetrahydrofolylpolyglutamate synthase activity"/>
    <property type="evidence" value="ECO:0007669"/>
    <property type="project" value="UniProtKB-EC"/>
</dbReference>
<dbReference type="GO" id="GO:0005524">
    <property type="term" value="F:ATP binding"/>
    <property type="evidence" value="ECO:0007669"/>
    <property type="project" value="UniProtKB-KW"/>
</dbReference>
<dbReference type="GO" id="GO:0046872">
    <property type="term" value="F:metal ion binding"/>
    <property type="evidence" value="ECO:0007669"/>
    <property type="project" value="UniProtKB-KW"/>
</dbReference>
<keyword evidence="4" id="KW-0479">Metal-binding</keyword>
<evidence type="ECO:0000313" key="13">
    <source>
        <dbReference type="EMBL" id="CAA9434742.1"/>
    </source>
</evidence>
<evidence type="ECO:0000256" key="5">
    <source>
        <dbReference type="ARBA" id="ARBA00022741"/>
    </source>
</evidence>
<evidence type="ECO:0000259" key="11">
    <source>
        <dbReference type="Pfam" id="PF02875"/>
    </source>
</evidence>
<feature type="domain" description="Mur ligase C-terminal" evidence="11">
    <location>
        <begin position="276"/>
        <end position="402"/>
    </location>
</feature>
<evidence type="ECO:0000256" key="2">
    <source>
        <dbReference type="ARBA" id="ARBA00013025"/>
    </source>
</evidence>
<dbReference type="SUPFAM" id="SSF53623">
    <property type="entry name" value="MurD-like peptide ligases, catalytic domain"/>
    <property type="match status" value="1"/>
</dbReference>
<dbReference type="Gene3D" id="3.90.190.20">
    <property type="entry name" value="Mur ligase, C-terminal domain"/>
    <property type="match status" value="1"/>
</dbReference>